<dbReference type="Pfam" id="PF00528">
    <property type="entry name" value="BPD_transp_1"/>
    <property type="match status" value="1"/>
</dbReference>
<feature type="transmembrane region" description="Helical" evidence="7">
    <location>
        <begin position="20"/>
        <end position="39"/>
    </location>
</feature>
<evidence type="ECO:0000256" key="7">
    <source>
        <dbReference type="RuleBase" id="RU363032"/>
    </source>
</evidence>
<comment type="similarity">
    <text evidence="7">Belongs to the binding-protein-dependent transport system permease family.</text>
</comment>
<evidence type="ECO:0000256" key="6">
    <source>
        <dbReference type="ARBA" id="ARBA00023136"/>
    </source>
</evidence>
<dbReference type="EMBL" id="PKUQ01000032">
    <property type="protein sequence ID" value="PLW76086.1"/>
    <property type="molecule type" value="Genomic_DNA"/>
</dbReference>
<evidence type="ECO:0000256" key="2">
    <source>
        <dbReference type="ARBA" id="ARBA00022448"/>
    </source>
</evidence>
<dbReference type="AlphaFoldDB" id="A0A2N5XNH3"/>
<dbReference type="OrthoDB" id="7939379at2"/>
<accession>A0A2N5XNH3</accession>
<keyword evidence="3" id="KW-1003">Cell membrane</keyword>
<evidence type="ECO:0000259" key="8">
    <source>
        <dbReference type="PROSITE" id="PS50928"/>
    </source>
</evidence>
<evidence type="ECO:0000256" key="4">
    <source>
        <dbReference type="ARBA" id="ARBA00022692"/>
    </source>
</evidence>
<evidence type="ECO:0000313" key="9">
    <source>
        <dbReference type="EMBL" id="PLW76086.1"/>
    </source>
</evidence>
<protein>
    <submittedName>
        <fullName evidence="9">ABC transporter permease</fullName>
    </submittedName>
</protein>
<feature type="transmembrane region" description="Helical" evidence="7">
    <location>
        <begin position="164"/>
        <end position="189"/>
    </location>
</feature>
<proteinExistence type="inferred from homology"/>
<dbReference type="CDD" id="cd06261">
    <property type="entry name" value="TM_PBP2"/>
    <property type="match status" value="1"/>
</dbReference>
<dbReference type="PANTHER" id="PTHR30193">
    <property type="entry name" value="ABC TRANSPORTER PERMEASE PROTEIN"/>
    <property type="match status" value="1"/>
</dbReference>
<organism evidence="9 10">
    <name type="scientific">Cohaesibacter celericrescens</name>
    <dbReference type="NCBI Taxonomy" id="2067669"/>
    <lineage>
        <taxon>Bacteria</taxon>
        <taxon>Pseudomonadati</taxon>
        <taxon>Pseudomonadota</taxon>
        <taxon>Alphaproteobacteria</taxon>
        <taxon>Hyphomicrobiales</taxon>
        <taxon>Cohaesibacteraceae</taxon>
    </lineage>
</organism>
<dbReference type="GO" id="GO:0005886">
    <property type="term" value="C:plasma membrane"/>
    <property type="evidence" value="ECO:0007669"/>
    <property type="project" value="UniProtKB-SubCell"/>
</dbReference>
<comment type="caution">
    <text evidence="9">The sequence shown here is derived from an EMBL/GenBank/DDBJ whole genome shotgun (WGS) entry which is preliminary data.</text>
</comment>
<feature type="domain" description="ABC transmembrane type-1" evidence="8">
    <location>
        <begin position="77"/>
        <end position="293"/>
    </location>
</feature>
<dbReference type="SUPFAM" id="SSF160964">
    <property type="entry name" value="MalF N-terminal region-like"/>
    <property type="match status" value="1"/>
</dbReference>
<dbReference type="InterPro" id="IPR000515">
    <property type="entry name" value="MetI-like"/>
</dbReference>
<evidence type="ECO:0000313" key="10">
    <source>
        <dbReference type="Proteomes" id="UP000234881"/>
    </source>
</evidence>
<comment type="subcellular location">
    <subcellularLocation>
        <location evidence="1 7">Cell membrane</location>
        <topology evidence="1 7">Multi-pass membrane protein</topology>
    </subcellularLocation>
</comment>
<feature type="transmembrane region" description="Helical" evidence="7">
    <location>
        <begin position="81"/>
        <end position="102"/>
    </location>
</feature>
<keyword evidence="2 7" id="KW-0813">Transport</keyword>
<dbReference type="InterPro" id="IPR035906">
    <property type="entry name" value="MetI-like_sf"/>
</dbReference>
<feature type="transmembrane region" description="Helical" evidence="7">
    <location>
        <begin position="114"/>
        <end position="135"/>
    </location>
</feature>
<gene>
    <name evidence="9" type="ORF">C0081_16485</name>
</gene>
<feature type="transmembrane region" description="Helical" evidence="7">
    <location>
        <begin position="221"/>
        <end position="238"/>
    </location>
</feature>
<dbReference type="Proteomes" id="UP000234881">
    <property type="component" value="Unassembled WGS sequence"/>
</dbReference>
<sequence length="302" mass="33434">MAPVRRRSGRARLIQKAAPAVFLAPAIILLAVFLLYPLVYSFRLSLLDWNGLGNTAQSIGLDNWLRLLDDSVFWHSAWNNILLAVFSVVIQLPIAAALAVILDEASKGSRLLKIFYFLPLLMSSVALGVLFKNIFDPNFGPINSILSEMGLYNWTQDWLGDPNFALGSVIAVVCWQNIPFYMVLFLAALSSFPREVSEAARLDGASGGTIFWKLKLPHLQGTVRTAVLLAVIGSMRYFDLIYVMTGGGPENASEVMATYMYRMVFNSFELGYGSTVASAMFIIIMVIAVVSLRISKRFETEV</sequence>
<dbReference type="GO" id="GO:0055085">
    <property type="term" value="P:transmembrane transport"/>
    <property type="evidence" value="ECO:0007669"/>
    <property type="project" value="InterPro"/>
</dbReference>
<evidence type="ECO:0000256" key="3">
    <source>
        <dbReference type="ARBA" id="ARBA00022475"/>
    </source>
</evidence>
<keyword evidence="4 7" id="KW-0812">Transmembrane</keyword>
<name>A0A2N5XNH3_9HYPH</name>
<keyword evidence="5 7" id="KW-1133">Transmembrane helix</keyword>
<keyword evidence="6 7" id="KW-0472">Membrane</keyword>
<reference evidence="9 10" key="1">
    <citation type="submission" date="2018-01" db="EMBL/GenBank/DDBJ databases">
        <title>The draft genome sequence of Cohaesibacter sp. H1304.</title>
        <authorList>
            <person name="Wang N.-N."/>
            <person name="Du Z.-J."/>
        </authorList>
    </citation>
    <scope>NUCLEOTIDE SEQUENCE [LARGE SCALE GENOMIC DNA]</scope>
    <source>
        <strain evidence="9 10">H1304</strain>
    </source>
</reference>
<keyword evidence="10" id="KW-1185">Reference proteome</keyword>
<dbReference type="Gene3D" id="1.10.3720.10">
    <property type="entry name" value="MetI-like"/>
    <property type="match status" value="1"/>
</dbReference>
<evidence type="ECO:0000256" key="1">
    <source>
        <dbReference type="ARBA" id="ARBA00004651"/>
    </source>
</evidence>
<dbReference type="PANTHER" id="PTHR30193:SF37">
    <property type="entry name" value="INNER MEMBRANE ABC TRANSPORTER PERMEASE PROTEIN YCJO"/>
    <property type="match status" value="1"/>
</dbReference>
<dbReference type="InterPro" id="IPR051393">
    <property type="entry name" value="ABC_transporter_permease"/>
</dbReference>
<dbReference type="SUPFAM" id="SSF161098">
    <property type="entry name" value="MetI-like"/>
    <property type="match status" value="1"/>
</dbReference>
<feature type="transmembrane region" description="Helical" evidence="7">
    <location>
        <begin position="270"/>
        <end position="292"/>
    </location>
</feature>
<evidence type="ECO:0000256" key="5">
    <source>
        <dbReference type="ARBA" id="ARBA00022989"/>
    </source>
</evidence>
<dbReference type="PROSITE" id="PS50928">
    <property type="entry name" value="ABC_TM1"/>
    <property type="match status" value="1"/>
</dbReference>